<comment type="subunit">
    <text evidence="2">Homotetramer.</text>
</comment>
<evidence type="ECO:0000256" key="3">
    <source>
        <dbReference type="PIRNR" id="PIRNR002070"/>
    </source>
</evidence>
<evidence type="ECO:0000256" key="2">
    <source>
        <dbReference type="HAMAP-Rule" id="MF_00984"/>
    </source>
</evidence>
<dbReference type="NCBIfam" id="TIGR00621">
    <property type="entry name" value="ssb"/>
    <property type="match status" value="1"/>
</dbReference>
<gene>
    <name evidence="5" type="ORF">HELGO_WM45668</name>
</gene>
<evidence type="ECO:0000313" key="5">
    <source>
        <dbReference type="EMBL" id="CAA6821612.1"/>
    </source>
</evidence>
<dbReference type="GO" id="GO:0006260">
    <property type="term" value="P:DNA replication"/>
    <property type="evidence" value="ECO:0007669"/>
    <property type="project" value="InterPro"/>
</dbReference>
<protein>
    <recommendedName>
        <fullName evidence="2 3">Single-stranded DNA-binding protein</fullName>
        <shortName evidence="2">SSB</shortName>
    </recommendedName>
</protein>
<sequence>MVNKVTLIGRLGKDPEVRTLETGTNIAKLSLATDESYKDKNGEWQTLTEWHNVIMWRDMAERAEKMLKKGYLVYIEGKLTNRSWEDEHGNKKYITEIRANTFRLLRSEMNGDKKNGQASTAKQKAAAPDDLPF</sequence>
<dbReference type="Pfam" id="PF00436">
    <property type="entry name" value="SSB"/>
    <property type="match status" value="1"/>
</dbReference>
<dbReference type="HAMAP" id="MF_00984">
    <property type="entry name" value="SSB"/>
    <property type="match status" value="1"/>
</dbReference>
<dbReference type="InterPro" id="IPR000424">
    <property type="entry name" value="Primosome_PriB/ssb"/>
</dbReference>
<dbReference type="PANTHER" id="PTHR10302:SF0">
    <property type="entry name" value="SINGLE-STRANDED DNA-BINDING PROTEIN, MITOCHONDRIAL"/>
    <property type="match status" value="1"/>
</dbReference>
<dbReference type="InterPro" id="IPR011344">
    <property type="entry name" value="ssDNA-bd"/>
</dbReference>
<dbReference type="SUPFAM" id="SSF50249">
    <property type="entry name" value="Nucleic acid-binding proteins"/>
    <property type="match status" value="1"/>
</dbReference>
<proteinExistence type="inferred from homology"/>
<dbReference type="PIRSF" id="PIRSF002070">
    <property type="entry name" value="SSB"/>
    <property type="match status" value="1"/>
</dbReference>
<dbReference type="PROSITE" id="PS50935">
    <property type="entry name" value="SSB"/>
    <property type="match status" value="1"/>
</dbReference>
<feature type="region of interest" description="Disordered" evidence="4">
    <location>
        <begin position="108"/>
        <end position="133"/>
    </location>
</feature>
<organism evidence="5">
    <name type="scientific">uncultured Aureispira sp</name>
    <dbReference type="NCBI Taxonomy" id="1331704"/>
    <lineage>
        <taxon>Bacteria</taxon>
        <taxon>Pseudomonadati</taxon>
        <taxon>Bacteroidota</taxon>
        <taxon>Saprospiria</taxon>
        <taxon>Saprospirales</taxon>
        <taxon>Saprospiraceae</taxon>
        <taxon>Aureispira</taxon>
        <taxon>environmental samples</taxon>
    </lineage>
</organism>
<dbReference type="PANTHER" id="PTHR10302">
    <property type="entry name" value="SINGLE-STRANDED DNA-BINDING PROTEIN"/>
    <property type="match status" value="1"/>
</dbReference>
<dbReference type="CDD" id="cd04496">
    <property type="entry name" value="SSB_OBF"/>
    <property type="match status" value="1"/>
</dbReference>
<dbReference type="GO" id="GO:0003697">
    <property type="term" value="F:single-stranded DNA binding"/>
    <property type="evidence" value="ECO:0007669"/>
    <property type="project" value="UniProtKB-UniRule"/>
</dbReference>
<evidence type="ECO:0000256" key="1">
    <source>
        <dbReference type="ARBA" id="ARBA00023125"/>
    </source>
</evidence>
<keyword evidence="1 2" id="KW-0238">DNA-binding</keyword>
<accession>A0A6S6TL90</accession>
<dbReference type="Gene3D" id="2.40.50.140">
    <property type="entry name" value="Nucleic acid-binding proteins"/>
    <property type="match status" value="1"/>
</dbReference>
<dbReference type="EMBL" id="CACVAQ010000299">
    <property type="protein sequence ID" value="CAA6821612.1"/>
    <property type="molecule type" value="Genomic_DNA"/>
</dbReference>
<comment type="caution">
    <text evidence="2">Lacks conserved residue(s) required for the propagation of feature annotation.</text>
</comment>
<dbReference type="InterPro" id="IPR012340">
    <property type="entry name" value="NA-bd_OB-fold"/>
</dbReference>
<dbReference type="AlphaFoldDB" id="A0A6S6TL90"/>
<name>A0A6S6TL90_9BACT</name>
<reference evidence="5" key="1">
    <citation type="submission" date="2020-01" db="EMBL/GenBank/DDBJ databases">
        <authorList>
            <person name="Meier V. D."/>
            <person name="Meier V D."/>
        </authorList>
    </citation>
    <scope>NUCLEOTIDE SEQUENCE</scope>
    <source>
        <strain evidence="5">HLG_WM_MAG_10</strain>
    </source>
</reference>
<evidence type="ECO:0000256" key="4">
    <source>
        <dbReference type="SAM" id="MobiDB-lite"/>
    </source>
</evidence>
<dbReference type="GO" id="GO:0009295">
    <property type="term" value="C:nucleoid"/>
    <property type="evidence" value="ECO:0007669"/>
    <property type="project" value="TreeGrafter"/>
</dbReference>